<dbReference type="EMBL" id="CP045929">
    <property type="protein sequence ID" value="QGK72137.1"/>
    <property type="molecule type" value="Genomic_DNA"/>
</dbReference>
<evidence type="ECO:0000256" key="6">
    <source>
        <dbReference type="ARBA" id="ARBA00022692"/>
    </source>
</evidence>
<evidence type="ECO:0000256" key="8">
    <source>
        <dbReference type="ARBA" id="ARBA00022989"/>
    </source>
</evidence>
<evidence type="ECO:0000256" key="4">
    <source>
        <dbReference type="ARBA" id="ARBA00022553"/>
    </source>
</evidence>
<keyword evidence="9" id="KW-0902">Two-component regulatory system</keyword>
<dbReference type="InterPro" id="IPR050428">
    <property type="entry name" value="TCS_sensor_his_kinase"/>
</dbReference>
<dbReference type="InterPro" id="IPR003660">
    <property type="entry name" value="HAMP_dom"/>
</dbReference>
<dbReference type="Gene3D" id="1.10.287.130">
    <property type="match status" value="1"/>
</dbReference>
<evidence type="ECO:0000256" key="9">
    <source>
        <dbReference type="ARBA" id="ARBA00023012"/>
    </source>
</evidence>
<evidence type="ECO:0000256" key="10">
    <source>
        <dbReference type="ARBA" id="ARBA00023136"/>
    </source>
</evidence>
<dbReference type="SMART" id="SM00387">
    <property type="entry name" value="HATPase_c"/>
    <property type="match status" value="1"/>
</dbReference>
<dbReference type="InterPro" id="IPR003661">
    <property type="entry name" value="HisK_dim/P_dom"/>
</dbReference>
<evidence type="ECO:0000313" key="15">
    <source>
        <dbReference type="Proteomes" id="UP000371041"/>
    </source>
</evidence>
<dbReference type="GO" id="GO:0000155">
    <property type="term" value="F:phosphorelay sensor kinase activity"/>
    <property type="evidence" value="ECO:0007669"/>
    <property type="project" value="InterPro"/>
</dbReference>
<keyword evidence="5" id="KW-0808">Transferase</keyword>
<evidence type="ECO:0000313" key="14">
    <source>
        <dbReference type="EMBL" id="QGK72137.1"/>
    </source>
</evidence>
<comment type="catalytic activity">
    <reaction evidence="1">
        <text>ATP + protein L-histidine = ADP + protein N-phospho-L-histidine.</text>
        <dbReference type="EC" id="2.7.13.3"/>
    </reaction>
</comment>
<organism evidence="14 15">
    <name type="scientific">Allosaccharopolyspora coralli</name>
    <dbReference type="NCBI Taxonomy" id="2665642"/>
    <lineage>
        <taxon>Bacteria</taxon>
        <taxon>Bacillati</taxon>
        <taxon>Actinomycetota</taxon>
        <taxon>Actinomycetes</taxon>
        <taxon>Pseudonocardiales</taxon>
        <taxon>Pseudonocardiaceae</taxon>
        <taxon>Allosaccharopolyspora</taxon>
    </lineage>
</organism>
<gene>
    <name evidence="14" type="ORF">GIY23_08170</name>
</gene>
<evidence type="ECO:0000256" key="3">
    <source>
        <dbReference type="ARBA" id="ARBA00012438"/>
    </source>
</evidence>
<sequence length="342" mass="36640">MLVGNVVAAVPRLPEGSVVRVEGQDVPATGVSAALRDNAREQVLTIGVPAFVAVVLAAAVLAWTVTGRVLRPLKDVTDSARRLSAESLDARIRLSGPRDEVADLADTFDAMLDRLQATFDSQRRFVANASHELRTPLAVIRTELDVTTSDPGADSAEFRRMAGVVREAASRSERLVGALLLLARTEGVELAVWEPVDLTELVRRSWRPLSEEVQRRELHVDGYGEPAYAVGDPALLERVVGNLLENAVRHNVDGGWVEATTRHGPQWTSLCVRSSGTEITLDQVESLFEPFHRAGVARTARAGTGLGLSIVRAAVAAHGGRVRAEPVGAGGLSVTVDLPRAQ</sequence>
<keyword evidence="6 11" id="KW-0812">Transmembrane</keyword>
<comment type="subcellular location">
    <subcellularLocation>
        <location evidence="2">Cell membrane</location>
    </subcellularLocation>
</comment>
<evidence type="ECO:0000259" key="13">
    <source>
        <dbReference type="PROSITE" id="PS50885"/>
    </source>
</evidence>
<dbReference type="CDD" id="cd00082">
    <property type="entry name" value="HisKA"/>
    <property type="match status" value="1"/>
</dbReference>
<dbReference type="InterPro" id="IPR005467">
    <property type="entry name" value="His_kinase_dom"/>
</dbReference>
<dbReference type="CDD" id="cd06225">
    <property type="entry name" value="HAMP"/>
    <property type="match status" value="1"/>
</dbReference>
<feature type="domain" description="Histidine kinase" evidence="12">
    <location>
        <begin position="128"/>
        <end position="342"/>
    </location>
</feature>
<keyword evidence="7" id="KW-0418">Kinase</keyword>
<dbReference type="CDD" id="cd00075">
    <property type="entry name" value="HATPase"/>
    <property type="match status" value="1"/>
</dbReference>
<dbReference type="GO" id="GO:0005886">
    <property type="term" value="C:plasma membrane"/>
    <property type="evidence" value="ECO:0007669"/>
    <property type="project" value="UniProtKB-SubCell"/>
</dbReference>
<evidence type="ECO:0000256" key="7">
    <source>
        <dbReference type="ARBA" id="ARBA00022777"/>
    </source>
</evidence>
<feature type="transmembrane region" description="Helical" evidence="11">
    <location>
        <begin position="43"/>
        <end position="65"/>
    </location>
</feature>
<dbReference type="SUPFAM" id="SSF55874">
    <property type="entry name" value="ATPase domain of HSP90 chaperone/DNA topoisomerase II/histidine kinase"/>
    <property type="match status" value="1"/>
</dbReference>
<keyword evidence="4" id="KW-0597">Phosphoprotein</keyword>
<dbReference type="SMART" id="SM00388">
    <property type="entry name" value="HisKA"/>
    <property type="match status" value="1"/>
</dbReference>
<dbReference type="PRINTS" id="PR00344">
    <property type="entry name" value="BCTRLSENSOR"/>
</dbReference>
<dbReference type="PANTHER" id="PTHR45436">
    <property type="entry name" value="SENSOR HISTIDINE KINASE YKOH"/>
    <property type="match status" value="1"/>
</dbReference>
<keyword evidence="15" id="KW-1185">Reference proteome</keyword>
<feature type="domain" description="HAMP" evidence="13">
    <location>
        <begin position="67"/>
        <end position="120"/>
    </location>
</feature>
<evidence type="ECO:0000256" key="2">
    <source>
        <dbReference type="ARBA" id="ARBA00004236"/>
    </source>
</evidence>
<dbReference type="Pfam" id="PF02518">
    <property type="entry name" value="HATPase_c"/>
    <property type="match status" value="1"/>
</dbReference>
<dbReference type="KEGG" id="sace:GIY23_08170"/>
<dbReference type="Proteomes" id="UP000371041">
    <property type="component" value="Chromosome"/>
</dbReference>
<dbReference type="PANTHER" id="PTHR45436:SF5">
    <property type="entry name" value="SENSOR HISTIDINE KINASE TRCS"/>
    <property type="match status" value="1"/>
</dbReference>
<evidence type="ECO:0000259" key="12">
    <source>
        <dbReference type="PROSITE" id="PS50109"/>
    </source>
</evidence>
<evidence type="ECO:0000256" key="11">
    <source>
        <dbReference type="SAM" id="Phobius"/>
    </source>
</evidence>
<proteinExistence type="predicted"/>
<keyword evidence="10 11" id="KW-0472">Membrane</keyword>
<protein>
    <recommendedName>
        <fullName evidence="3">histidine kinase</fullName>
        <ecNumber evidence="3">2.7.13.3</ecNumber>
    </recommendedName>
</protein>
<dbReference type="AlphaFoldDB" id="A0A5Q3QN13"/>
<dbReference type="Gene3D" id="6.10.340.10">
    <property type="match status" value="1"/>
</dbReference>
<evidence type="ECO:0000256" key="5">
    <source>
        <dbReference type="ARBA" id="ARBA00022679"/>
    </source>
</evidence>
<name>A0A5Q3QN13_9PSEU</name>
<dbReference type="PROSITE" id="PS50109">
    <property type="entry name" value="HIS_KIN"/>
    <property type="match status" value="1"/>
</dbReference>
<dbReference type="Gene3D" id="3.30.565.10">
    <property type="entry name" value="Histidine kinase-like ATPase, C-terminal domain"/>
    <property type="match status" value="1"/>
</dbReference>
<dbReference type="InterPro" id="IPR036097">
    <property type="entry name" value="HisK_dim/P_sf"/>
</dbReference>
<dbReference type="SMART" id="SM00304">
    <property type="entry name" value="HAMP"/>
    <property type="match status" value="1"/>
</dbReference>
<keyword evidence="8 11" id="KW-1133">Transmembrane helix</keyword>
<dbReference type="SUPFAM" id="SSF47384">
    <property type="entry name" value="Homodimeric domain of signal transducing histidine kinase"/>
    <property type="match status" value="1"/>
</dbReference>
<dbReference type="SUPFAM" id="SSF158472">
    <property type="entry name" value="HAMP domain-like"/>
    <property type="match status" value="1"/>
</dbReference>
<dbReference type="Pfam" id="PF00512">
    <property type="entry name" value="HisKA"/>
    <property type="match status" value="1"/>
</dbReference>
<evidence type="ECO:0000256" key="1">
    <source>
        <dbReference type="ARBA" id="ARBA00000085"/>
    </source>
</evidence>
<dbReference type="PROSITE" id="PS50885">
    <property type="entry name" value="HAMP"/>
    <property type="match status" value="1"/>
</dbReference>
<dbReference type="InterPro" id="IPR004358">
    <property type="entry name" value="Sig_transdc_His_kin-like_C"/>
</dbReference>
<dbReference type="InterPro" id="IPR003594">
    <property type="entry name" value="HATPase_dom"/>
</dbReference>
<dbReference type="EC" id="2.7.13.3" evidence="3"/>
<dbReference type="InterPro" id="IPR036890">
    <property type="entry name" value="HATPase_C_sf"/>
</dbReference>
<accession>A0A5Q3QN13</accession>
<reference evidence="15" key="1">
    <citation type="submission" date="2019-11" db="EMBL/GenBank/DDBJ databases">
        <title>The complete genome sequence of Saccharopolyspora sp. E2A.</title>
        <authorList>
            <person name="Zhang G."/>
        </authorList>
    </citation>
    <scope>NUCLEOTIDE SEQUENCE [LARGE SCALE GENOMIC DNA]</scope>
    <source>
        <strain evidence="15">E2A</strain>
    </source>
</reference>
<dbReference type="Pfam" id="PF00672">
    <property type="entry name" value="HAMP"/>
    <property type="match status" value="1"/>
</dbReference>